<accession>A0A916YJY9</accession>
<dbReference type="Pfam" id="PF00072">
    <property type="entry name" value="Response_reg"/>
    <property type="match status" value="1"/>
</dbReference>
<dbReference type="PROSITE" id="PS01124">
    <property type="entry name" value="HTH_ARAC_FAMILY_2"/>
    <property type="match status" value="1"/>
</dbReference>
<dbReference type="SUPFAM" id="SSF46689">
    <property type="entry name" value="Homeodomain-like"/>
    <property type="match status" value="2"/>
</dbReference>
<dbReference type="PROSITE" id="PS50110">
    <property type="entry name" value="RESPONSE_REGULATORY"/>
    <property type="match status" value="1"/>
</dbReference>
<dbReference type="Pfam" id="PF12833">
    <property type="entry name" value="HTH_18"/>
    <property type="match status" value="1"/>
</dbReference>
<dbReference type="InterPro" id="IPR009057">
    <property type="entry name" value="Homeodomain-like_sf"/>
</dbReference>
<organism evidence="11 12">
    <name type="scientific">Paenibacillus nasutitermitis</name>
    <dbReference type="NCBI Taxonomy" id="1652958"/>
    <lineage>
        <taxon>Bacteria</taxon>
        <taxon>Bacillati</taxon>
        <taxon>Bacillota</taxon>
        <taxon>Bacilli</taxon>
        <taxon>Bacillales</taxon>
        <taxon>Paenibacillaceae</taxon>
        <taxon>Paenibacillus</taxon>
    </lineage>
</organism>
<dbReference type="PANTHER" id="PTHR42713">
    <property type="entry name" value="HISTIDINE KINASE-RELATED"/>
    <property type="match status" value="1"/>
</dbReference>
<dbReference type="InterPro" id="IPR018062">
    <property type="entry name" value="HTH_AraC-typ_CS"/>
</dbReference>
<protein>
    <submittedName>
        <fullName evidence="11">DNA-binding response regulator</fullName>
    </submittedName>
</protein>
<dbReference type="PRINTS" id="PR00032">
    <property type="entry name" value="HTHARAC"/>
</dbReference>
<evidence type="ECO:0000313" key="11">
    <source>
        <dbReference type="EMBL" id="GGD49324.1"/>
    </source>
</evidence>
<dbReference type="SMART" id="SM00448">
    <property type="entry name" value="REC"/>
    <property type="match status" value="1"/>
</dbReference>
<feature type="domain" description="HTH araC/xylS-type" evidence="9">
    <location>
        <begin position="448"/>
        <end position="546"/>
    </location>
</feature>
<dbReference type="GO" id="GO:0003700">
    <property type="term" value="F:DNA-binding transcription factor activity"/>
    <property type="evidence" value="ECO:0007669"/>
    <property type="project" value="InterPro"/>
</dbReference>
<evidence type="ECO:0000256" key="1">
    <source>
        <dbReference type="ARBA" id="ARBA00004496"/>
    </source>
</evidence>
<reference evidence="11" key="2">
    <citation type="submission" date="2020-09" db="EMBL/GenBank/DDBJ databases">
        <authorList>
            <person name="Sun Q."/>
            <person name="Zhou Y."/>
        </authorList>
    </citation>
    <scope>NUCLEOTIDE SEQUENCE</scope>
    <source>
        <strain evidence="11">CGMCC 1.15178</strain>
    </source>
</reference>
<dbReference type="RefSeq" id="WP_188988537.1">
    <property type="nucleotide sequence ID" value="NZ_BMHP01000001.1"/>
</dbReference>
<keyword evidence="5" id="KW-0805">Transcription regulation</keyword>
<keyword evidence="4" id="KW-0902">Two-component regulatory system</keyword>
<dbReference type="GO" id="GO:0005737">
    <property type="term" value="C:cytoplasm"/>
    <property type="evidence" value="ECO:0007669"/>
    <property type="project" value="UniProtKB-SubCell"/>
</dbReference>
<evidence type="ECO:0000256" key="3">
    <source>
        <dbReference type="ARBA" id="ARBA00022553"/>
    </source>
</evidence>
<sequence length="549" mass="63073">MFQILIVDDHEHLVESLARSLPWDELGIEQVHKAYSGSEALNLLDTYPIQIVITDIRMPGMSGLELIERIRQKHKRIKSILLSGYAEFEYAKQAIQSHTVDYILKPAEDEEIIASLRKATEAICKEWEEVSSHQRTLYTLRENVPKLKDNLLNELLRGRSLPKVVLAQQLESFEIPFSADDEVTMMLVRLDESFFAYSRHDFYLLEYAIGNMAEEIFGDEYELWTCRDANDYLVFLIKERAVLSTDLYSGENSLLHRPLKLEREASELQNCVRSFLQGSISVLISSKGSFPREIPMLYQSSLRLIRQRFGGTDEFLISADSFSNSQTIDSSTGLYDSPTLVQLLEAGRYDAIDDKLHTVFESIGRSNRQTYQEHIMEVCFAVASALIYISHKNSKQLEAVIGEDFSVLLQAIPFRNVGQLQMWVSRVLGKVKADMNSEQGETAAYLIRRAQEYVEDHLSEDTSLQAVADFVHLHPVYLSRVYKSETGEGLSGYILRLKMEKAEKLLLESSKKIHEIAEQLGYENPPYFIKVFKKYFGWTPKEFRDQNAH</sequence>
<dbReference type="InterPro" id="IPR020449">
    <property type="entry name" value="Tscrpt_reg_AraC-type_HTH"/>
</dbReference>
<evidence type="ECO:0000256" key="8">
    <source>
        <dbReference type="PROSITE-ProRule" id="PRU00169"/>
    </source>
</evidence>
<dbReference type="InterPro" id="IPR018060">
    <property type="entry name" value="HTH_AraC"/>
</dbReference>
<keyword evidence="12" id="KW-1185">Reference proteome</keyword>
<evidence type="ECO:0000259" key="9">
    <source>
        <dbReference type="PROSITE" id="PS01124"/>
    </source>
</evidence>
<comment type="caution">
    <text evidence="11">The sequence shown here is derived from an EMBL/GenBank/DDBJ whole genome shotgun (WGS) entry which is preliminary data.</text>
</comment>
<evidence type="ECO:0000256" key="6">
    <source>
        <dbReference type="ARBA" id="ARBA00023125"/>
    </source>
</evidence>
<dbReference type="GO" id="GO:0000160">
    <property type="term" value="P:phosphorelay signal transduction system"/>
    <property type="evidence" value="ECO:0007669"/>
    <property type="project" value="UniProtKB-KW"/>
</dbReference>
<dbReference type="SMART" id="SM00342">
    <property type="entry name" value="HTH_ARAC"/>
    <property type="match status" value="1"/>
</dbReference>
<dbReference type="Gene3D" id="1.10.10.60">
    <property type="entry name" value="Homeodomain-like"/>
    <property type="match status" value="2"/>
</dbReference>
<proteinExistence type="predicted"/>
<dbReference type="GO" id="GO:0043565">
    <property type="term" value="F:sequence-specific DNA binding"/>
    <property type="evidence" value="ECO:0007669"/>
    <property type="project" value="InterPro"/>
</dbReference>
<dbReference type="InterPro" id="IPR001789">
    <property type="entry name" value="Sig_transdc_resp-reg_receiver"/>
</dbReference>
<evidence type="ECO:0000256" key="7">
    <source>
        <dbReference type="ARBA" id="ARBA00023163"/>
    </source>
</evidence>
<keyword evidence="2" id="KW-0963">Cytoplasm</keyword>
<gene>
    <name evidence="11" type="ORF">GCM10010911_03570</name>
</gene>
<dbReference type="EMBL" id="BMHP01000001">
    <property type="protein sequence ID" value="GGD49324.1"/>
    <property type="molecule type" value="Genomic_DNA"/>
</dbReference>
<reference evidence="11" key="1">
    <citation type="journal article" date="2014" name="Int. J. Syst. Evol. Microbiol.">
        <title>Complete genome sequence of Corynebacterium casei LMG S-19264T (=DSM 44701T), isolated from a smear-ripened cheese.</title>
        <authorList>
            <consortium name="US DOE Joint Genome Institute (JGI-PGF)"/>
            <person name="Walter F."/>
            <person name="Albersmeier A."/>
            <person name="Kalinowski J."/>
            <person name="Ruckert C."/>
        </authorList>
    </citation>
    <scope>NUCLEOTIDE SEQUENCE</scope>
    <source>
        <strain evidence="11">CGMCC 1.15178</strain>
    </source>
</reference>
<name>A0A916YJY9_9BACL</name>
<keyword evidence="7" id="KW-0804">Transcription</keyword>
<comment type="subcellular location">
    <subcellularLocation>
        <location evidence="1">Cytoplasm</location>
    </subcellularLocation>
</comment>
<evidence type="ECO:0000256" key="4">
    <source>
        <dbReference type="ARBA" id="ARBA00023012"/>
    </source>
</evidence>
<dbReference type="InterPro" id="IPR051552">
    <property type="entry name" value="HptR"/>
</dbReference>
<dbReference type="Proteomes" id="UP000612456">
    <property type="component" value="Unassembled WGS sequence"/>
</dbReference>
<evidence type="ECO:0000256" key="5">
    <source>
        <dbReference type="ARBA" id="ARBA00023015"/>
    </source>
</evidence>
<dbReference type="Gene3D" id="3.40.50.2300">
    <property type="match status" value="1"/>
</dbReference>
<keyword evidence="6 11" id="KW-0238">DNA-binding</keyword>
<dbReference type="CDD" id="cd17536">
    <property type="entry name" value="REC_YesN-like"/>
    <property type="match status" value="1"/>
</dbReference>
<dbReference type="PROSITE" id="PS00041">
    <property type="entry name" value="HTH_ARAC_FAMILY_1"/>
    <property type="match status" value="1"/>
</dbReference>
<dbReference type="SUPFAM" id="SSF52172">
    <property type="entry name" value="CheY-like"/>
    <property type="match status" value="1"/>
</dbReference>
<evidence type="ECO:0000313" key="12">
    <source>
        <dbReference type="Proteomes" id="UP000612456"/>
    </source>
</evidence>
<feature type="modified residue" description="4-aspartylphosphate" evidence="8">
    <location>
        <position position="55"/>
    </location>
</feature>
<keyword evidence="3 8" id="KW-0597">Phosphoprotein</keyword>
<dbReference type="PANTHER" id="PTHR42713:SF3">
    <property type="entry name" value="TRANSCRIPTIONAL REGULATORY PROTEIN HPTR"/>
    <property type="match status" value="1"/>
</dbReference>
<dbReference type="InterPro" id="IPR011006">
    <property type="entry name" value="CheY-like_superfamily"/>
</dbReference>
<evidence type="ECO:0000259" key="10">
    <source>
        <dbReference type="PROSITE" id="PS50110"/>
    </source>
</evidence>
<feature type="domain" description="Response regulatory" evidence="10">
    <location>
        <begin position="3"/>
        <end position="120"/>
    </location>
</feature>
<evidence type="ECO:0000256" key="2">
    <source>
        <dbReference type="ARBA" id="ARBA00022490"/>
    </source>
</evidence>
<dbReference type="AlphaFoldDB" id="A0A916YJY9"/>